<dbReference type="InterPro" id="IPR011234">
    <property type="entry name" value="Fumarylacetoacetase-like_C"/>
</dbReference>
<dbReference type="GO" id="GO:0044281">
    <property type="term" value="P:small molecule metabolic process"/>
    <property type="evidence" value="ECO:0007669"/>
    <property type="project" value="UniProtKB-ARBA"/>
</dbReference>
<proteinExistence type="inferred from homology"/>
<gene>
    <name evidence="4" type="ORF">G3T16_00440</name>
</gene>
<dbReference type="PANTHER" id="PTHR42796:SF4">
    <property type="entry name" value="FUMARYLACETOACETATE HYDROLASE DOMAIN-CONTAINING PROTEIN 2A"/>
    <property type="match status" value="1"/>
</dbReference>
<dbReference type="Pfam" id="PF01557">
    <property type="entry name" value="FAA_hydrolase"/>
    <property type="match status" value="1"/>
</dbReference>
<protein>
    <submittedName>
        <fullName evidence="4">Fumarylacetoacetate hydrolase family protein</fullName>
    </submittedName>
</protein>
<comment type="similarity">
    <text evidence="1">Belongs to the FAH family.</text>
</comment>
<organism evidence="4 5">
    <name type="scientific">Kineobactrum salinum</name>
    <dbReference type="NCBI Taxonomy" id="2708301"/>
    <lineage>
        <taxon>Bacteria</taxon>
        <taxon>Pseudomonadati</taxon>
        <taxon>Pseudomonadota</taxon>
        <taxon>Gammaproteobacteria</taxon>
        <taxon>Cellvibrionales</taxon>
        <taxon>Halieaceae</taxon>
        <taxon>Kineobactrum</taxon>
    </lineage>
</organism>
<evidence type="ECO:0000256" key="2">
    <source>
        <dbReference type="ARBA" id="ARBA00022723"/>
    </source>
</evidence>
<keyword evidence="5" id="KW-1185">Reference proteome</keyword>
<sequence>MKWLSFELDGARLYGFVKGDHVVNIRAVAARLNLEDFPRTLLQLVEAGDGESGRLKEIVDNVELEDCVPLSDIEWRTPIDRPSKILGVPINNGSFAPLAHRMFEAPCFFMKPPSALAGHKQPLRLRAEYGLTHHEPELAAIIGKRARDISESEALSHVFGFTIMNDITSPSLKDEDSIALDVPQIKGQNIPWRNQAESGDDTIYLTYHTRSKGCDSFALVGPWIVTRDEISNPNSLAINAWIGSEHVTSDSTANLTFSIEKVIATASKSMTLEPGDIIHFGMAAVPTMPEKYPTVRSLDLQKMGGPIAVEIEGIGKLENPVVKE</sequence>
<dbReference type="Gene3D" id="3.90.850.10">
    <property type="entry name" value="Fumarylacetoacetase-like, C-terminal domain"/>
    <property type="match status" value="1"/>
</dbReference>
<dbReference type="Proteomes" id="UP000477680">
    <property type="component" value="Chromosome"/>
</dbReference>
<dbReference type="SUPFAM" id="SSF56529">
    <property type="entry name" value="FAH"/>
    <property type="match status" value="1"/>
</dbReference>
<name>A0A6C0TWG0_9GAMM</name>
<dbReference type="KEGG" id="kim:G3T16_00440"/>
<dbReference type="PANTHER" id="PTHR42796">
    <property type="entry name" value="FUMARYLACETOACETATE HYDROLASE DOMAIN-CONTAINING PROTEIN 2A-RELATED"/>
    <property type="match status" value="1"/>
</dbReference>
<dbReference type="InterPro" id="IPR036663">
    <property type="entry name" value="Fumarylacetoacetase_C_sf"/>
</dbReference>
<evidence type="ECO:0000313" key="5">
    <source>
        <dbReference type="Proteomes" id="UP000477680"/>
    </source>
</evidence>
<evidence type="ECO:0000259" key="3">
    <source>
        <dbReference type="Pfam" id="PF01557"/>
    </source>
</evidence>
<evidence type="ECO:0000313" key="4">
    <source>
        <dbReference type="EMBL" id="QIB64111.1"/>
    </source>
</evidence>
<reference evidence="4 5" key="1">
    <citation type="submission" date="2020-02" db="EMBL/GenBank/DDBJ databases">
        <title>Genome sequencing for Kineobactrum sp. M2.</title>
        <authorList>
            <person name="Park S.-J."/>
        </authorList>
    </citation>
    <scope>NUCLEOTIDE SEQUENCE [LARGE SCALE GENOMIC DNA]</scope>
    <source>
        <strain evidence="4 5">M2</strain>
    </source>
</reference>
<dbReference type="InterPro" id="IPR051121">
    <property type="entry name" value="FAH"/>
</dbReference>
<feature type="domain" description="Fumarylacetoacetase-like C-terminal" evidence="3">
    <location>
        <begin position="104"/>
        <end position="322"/>
    </location>
</feature>
<dbReference type="EMBL" id="CP048711">
    <property type="protein sequence ID" value="QIB64111.1"/>
    <property type="molecule type" value="Genomic_DNA"/>
</dbReference>
<evidence type="ECO:0000256" key="1">
    <source>
        <dbReference type="ARBA" id="ARBA00010211"/>
    </source>
</evidence>
<dbReference type="AlphaFoldDB" id="A0A6C0TWG0"/>
<dbReference type="GO" id="GO:0046872">
    <property type="term" value="F:metal ion binding"/>
    <property type="evidence" value="ECO:0007669"/>
    <property type="project" value="UniProtKB-KW"/>
</dbReference>
<accession>A0A6C0TWG0</accession>
<keyword evidence="4" id="KW-0378">Hydrolase</keyword>
<dbReference type="GO" id="GO:0016787">
    <property type="term" value="F:hydrolase activity"/>
    <property type="evidence" value="ECO:0007669"/>
    <property type="project" value="UniProtKB-KW"/>
</dbReference>
<keyword evidence="2" id="KW-0479">Metal-binding</keyword>
<dbReference type="RefSeq" id="WP_163493362.1">
    <property type="nucleotide sequence ID" value="NZ_CP048711.1"/>
</dbReference>